<comment type="function">
    <text evidence="8">Catalyzes the transfer of a phosphate group to glutamate to form L-glutamate 5-phosphate.</text>
</comment>
<comment type="catalytic activity">
    <reaction evidence="8">
        <text>L-glutamate + ATP = L-glutamyl 5-phosphate + ADP</text>
        <dbReference type="Rhea" id="RHEA:14877"/>
        <dbReference type="ChEBI" id="CHEBI:29985"/>
        <dbReference type="ChEBI" id="CHEBI:30616"/>
        <dbReference type="ChEBI" id="CHEBI:58274"/>
        <dbReference type="ChEBI" id="CHEBI:456216"/>
        <dbReference type="EC" id="2.7.2.11"/>
    </reaction>
</comment>
<evidence type="ECO:0000313" key="10">
    <source>
        <dbReference type="EMBL" id="SEH68419.1"/>
    </source>
</evidence>
<dbReference type="GO" id="GO:0005524">
    <property type="term" value="F:ATP binding"/>
    <property type="evidence" value="ECO:0007669"/>
    <property type="project" value="UniProtKB-KW"/>
</dbReference>
<feature type="binding site" evidence="8">
    <location>
        <position position="53"/>
    </location>
    <ligand>
        <name>substrate</name>
    </ligand>
</feature>
<dbReference type="Pfam" id="PF00696">
    <property type="entry name" value="AA_kinase"/>
    <property type="match status" value="1"/>
</dbReference>
<evidence type="ECO:0000259" key="9">
    <source>
        <dbReference type="Pfam" id="PF00696"/>
    </source>
</evidence>
<evidence type="ECO:0000256" key="2">
    <source>
        <dbReference type="ARBA" id="ARBA00022605"/>
    </source>
</evidence>
<dbReference type="PROSITE" id="PS00902">
    <property type="entry name" value="GLUTAMATE_5_KINASE"/>
    <property type="match status" value="1"/>
</dbReference>
<evidence type="ECO:0000256" key="5">
    <source>
        <dbReference type="ARBA" id="ARBA00022741"/>
    </source>
</evidence>
<dbReference type="SUPFAM" id="SSF53633">
    <property type="entry name" value="Carbamate kinase-like"/>
    <property type="match status" value="1"/>
</dbReference>
<dbReference type="InterPro" id="IPR036393">
    <property type="entry name" value="AceGlu_kinase-like_sf"/>
</dbReference>
<keyword evidence="6 8" id="KW-0418">Kinase</keyword>
<evidence type="ECO:0000256" key="1">
    <source>
        <dbReference type="ARBA" id="ARBA00022490"/>
    </source>
</evidence>
<reference evidence="10 11" key="1">
    <citation type="submission" date="2016-10" db="EMBL/GenBank/DDBJ databases">
        <authorList>
            <person name="de Groot N.N."/>
        </authorList>
    </citation>
    <scope>NUCLEOTIDE SEQUENCE [LARGE SCALE GENOMIC DNA]</scope>
    <source>
        <strain evidence="10 11">YAD2003</strain>
    </source>
</reference>
<keyword evidence="3 8" id="KW-0641">Proline biosynthesis</keyword>
<evidence type="ECO:0000256" key="6">
    <source>
        <dbReference type="ARBA" id="ARBA00022777"/>
    </source>
</evidence>
<dbReference type="PANTHER" id="PTHR43654">
    <property type="entry name" value="GLUTAMATE 5-KINASE"/>
    <property type="match status" value="1"/>
</dbReference>
<dbReference type="InterPro" id="IPR041739">
    <property type="entry name" value="G5K_ProB"/>
</dbReference>
<dbReference type="GO" id="GO:0004349">
    <property type="term" value="F:glutamate 5-kinase activity"/>
    <property type="evidence" value="ECO:0007669"/>
    <property type="project" value="UniProtKB-UniRule"/>
</dbReference>
<dbReference type="Gene3D" id="3.40.1160.10">
    <property type="entry name" value="Acetylglutamate kinase-like"/>
    <property type="match status" value="1"/>
</dbReference>
<accession>A0A1H6JZX4</accession>
<dbReference type="PIRSF" id="PIRSF000729">
    <property type="entry name" value="GK"/>
    <property type="match status" value="1"/>
</dbReference>
<dbReference type="FunFam" id="3.40.1160.10:FF:000018">
    <property type="entry name" value="Glutamate 5-kinase"/>
    <property type="match status" value="1"/>
</dbReference>
<dbReference type="GO" id="GO:0055129">
    <property type="term" value="P:L-proline biosynthetic process"/>
    <property type="evidence" value="ECO:0007669"/>
    <property type="project" value="UniProtKB-UniRule"/>
</dbReference>
<evidence type="ECO:0000256" key="3">
    <source>
        <dbReference type="ARBA" id="ARBA00022650"/>
    </source>
</evidence>
<proteinExistence type="inferred from homology"/>
<evidence type="ECO:0000256" key="7">
    <source>
        <dbReference type="ARBA" id="ARBA00022840"/>
    </source>
</evidence>
<dbReference type="EC" id="2.7.2.11" evidence="8"/>
<feature type="binding site" evidence="8">
    <location>
        <begin position="216"/>
        <end position="222"/>
    </location>
    <ligand>
        <name>ATP</name>
        <dbReference type="ChEBI" id="CHEBI:30616"/>
    </ligand>
</feature>
<evidence type="ECO:0000256" key="8">
    <source>
        <dbReference type="HAMAP-Rule" id="MF_00456"/>
    </source>
</evidence>
<keyword evidence="2 8" id="KW-0028">Amino-acid biosynthesis</keyword>
<protein>
    <recommendedName>
        <fullName evidence="8">Glutamate 5-kinase</fullName>
        <ecNumber evidence="8">2.7.2.11</ecNumber>
    </recommendedName>
    <alternativeName>
        <fullName evidence="8">Gamma-glutamyl kinase</fullName>
        <shortName evidence="8">GK</shortName>
    </alternativeName>
</protein>
<name>A0A1H6JZX4_RUMFL</name>
<sequence>MRNISEKKRIVIKLGTSTLTHKTGKLNIRRMTNMVRVISDLHNSGREIIMVSSGAVGLGAGKLGLPEKPKDTKTKQAVAAIGQCELMHVYDDMFAKYSVTVAQILLTKTIINNPNHCENFMNTVEKLVGMDVIPIVNENDTIAIDELELEIGENDSLSALVAELSRADLLLILSDIDALYDDDPRSNPDAKPIPVVEKITPEIEAMAGGAGTSLGTGGMSTKITAAKIATNAGIDMIIMNGKDPEKLYDLFENKEIGTLFKAKQ</sequence>
<dbReference type="CDD" id="cd04242">
    <property type="entry name" value="AAK_G5K_ProB"/>
    <property type="match status" value="1"/>
</dbReference>
<organism evidence="10 11">
    <name type="scientific">Ruminococcus flavefaciens</name>
    <dbReference type="NCBI Taxonomy" id="1265"/>
    <lineage>
        <taxon>Bacteria</taxon>
        <taxon>Bacillati</taxon>
        <taxon>Bacillota</taxon>
        <taxon>Clostridia</taxon>
        <taxon>Eubacteriales</taxon>
        <taxon>Oscillospiraceae</taxon>
        <taxon>Ruminococcus</taxon>
    </lineage>
</organism>
<keyword evidence="4 8" id="KW-0808">Transferase</keyword>
<feature type="binding site" evidence="8">
    <location>
        <position position="140"/>
    </location>
    <ligand>
        <name>substrate</name>
    </ligand>
</feature>
<comment type="subcellular location">
    <subcellularLocation>
        <location evidence="8">Cytoplasm</location>
    </subcellularLocation>
</comment>
<dbReference type="Proteomes" id="UP000183190">
    <property type="component" value="Unassembled WGS sequence"/>
</dbReference>
<dbReference type="NCBIfam" id="TIGR01027">
    <property type="entry name" value="proB"/>
    <property type="match status" value="1"/>
</dbReference>
<keyword evidence="5 8" id="KW-0547">Nucleotide-binding</keyword>
<feature type="binding site" evidence="8">
    <location>
        <position position="154"/>
    </location>
    <ligand>
        <name>substrate</name>
    </ligand>
</feature>
<dbReference type="GO" id="GO:0005829">
    <property type="term" value="C:cytosol"/>
    <property type="evidence" value="ECO:0007669"/>
    <property type="project" value="TreeGrafter"/>
</dbReference>
<feature type="binding site" evidence="8">
    <location>
        <begin position="174"/>
        <end position="175"/>
    </location>
    <ligand>
        <name>ATP</name>
        <dbReference type="ChEBI" id="CHEBI:30616"/>
    </ligand>
</feature>
<dbReference type="InterPro" id="IPR011529">
    <property type="entry name" value="Glu_5kinase"/>
</dbReference>
<feature type="binding site" evidence="8">
    <location>
        <position position="13"/>
    </location>
    <ligand>
        <name>ATP</name>
        <dbReference type="ChEBI" id="CHEBI:30616"/>
    </ligand>
</feature>
<gene>
    <name evidence="8" type="primary">proB</name>
    <name evidence="10" type="ORF">SAMN02910265_02108</name>
</gene>
<evidence type="ECO:0000313" key="11">
    <source>
        <dbReference type="Proteomes" id="UP000183190"/>
    </source>
</evidence>
<feature type="domain" description="Aspartate/glutamate/uridylate kinase" evidence="9">
    <location>
        <begin position="8"/>
        <end position="240"/>
    </location>
</feature>
<dbReference type="InterPro" id="IPR001048">
    <property type="entry name" value="Asp/Glu/Uridylate_kinase"/>
</dbReference>
<keyword evidence="1 8" id="KW-0963">Cytoplasm</keyword>
<dbReference type="PANTHER" id="PTHR43654:SF1">
    <property type="entry name" value="ISOPENTENYL PHOSPHATE KINASE"/>
    <property type="match status" value="1"/>
</dbReference>
<dbReference type="AlphaFoldDB" id="A0A1H6JZX4"/>
<dbReference type="OrthoDB" id="9804434at2"/>
<dbReference type="UniPathway" id="UPA00098">
    <property type="reaction ID" value="UER00359"/>
</dbReference>
<comment type="similarity">
    <text evidence="8">Belongs to the glutamate 5-kinase family.</text>
</comment>
<keyword evidence="7 8" id="KW-0067">ATP-binding</keyword>
<dbReference type="InterPro" id="IPR001057">
    <property type="entry name" value="Glu/AcGlu_kinase"/>
</dbReference>
<evidence type="ECO:0000256" key="4">
    <source>
        <dbReference type="ARBA" id="ARBA00022679"/>
    </source>
</evidence>
<dbReference type="InterPro" id="IPR019797">
    <property type="entry name" value="Glutamate_5-kinase_CS"/>
</dbReference>
<dbReference type="EMBL" id="FNWV01000007">
    <property type="protein sequence ID" value="SEH68419.1"/>
    <property type="molecule type" value="Genomic_DNA"/>
</dbReference>
<dbReference type="PRINTS" id="PR00474">
    <property type="entry name" value="GLU5KINASE"/>
</dbReference>
<comment type="pathway">
    <text evidence="8">Amino-acid biosynthesis; L-proline biosynthesis; L-glutamate 5-semialdehyde from L-glutamate: step 1/2.</text>
</comment>
<dbReference type="InterPro" id="IPR005715">
    <property type="entry name" value="Glu_5kinase/COase_Synthase"/>
</dbReference>
<dbReference type="RefSeq" id="WP_074717152.1">
    <property type="nucleotide sequence ID" value="NZ_FNWV01000007.1"/>
</dbReference>
<dbReference type="HAMAP" id="MF_00456">
    <property type="entry name" value="ProB"/>
    <property type="match status" value="1"/>
</dbReference>